<dbReference type="GO" id="GO:0008270">
    <property type="term" value="F:zinc ion binding"/>
    <property type="evidence" value="ECO:0007669"/>
    <property type="project" value="UniProtKB-KW"/>
</dbReference>
<evidence type="ECO:0000256" key="4">
    <source>
        <dbReference type="PROSITE-ProRule" id="PRU00024"/>
    </source>
</evidence>
<accession>A0A6P8IHG7</accession>
<dbReference type="InterPro" id="IPR001841">
    <property type="entry name" value="Znf_RING"/>
</dbReference>
<dbReference type="PANTHER" id="PTHR25462:SF296">
    <property type="entry name" value="MEIOTIC P26, ISOFORM F"/>
    <property type="match status" value="1"/>
</dbReference>
<dbReference type="PANTHER" id="PTHR25462">
    <property type="entry name" value="BONUS, ISOFORM C-RELATED"/>
    <property type="match status" value="1"/>
</dbReference>
<organism evidence="7 8">
    <name type="scientific">Actinia tenebrosa</name>
    <name type="common">Australian red waratah sea anemone</name>
    <dbReference type="NCBI Taxonomy" id="6105"/>
    <lineage>
        <taxon>Eukaryota</taxon>
        <taxon>Metazoa</taxon>
        <taxon>Cnidaria</taxon>
        <taxon>Anthozoa</taxon>
        <taxon>Hexacorallia</taxon>
        <taxon>Actiniaria</taxon>
        <taxon>Actiniidae</taxon>
        <taxon>Actinia</taxon>
    </lineage>
</organism>
<dbReference type="Pfam" id="PF00643">
    <property type="entry name" value="zf-B_box"/>
    <property type="match status" value="2"/>
</dbReference>
<feature type="domain" description="RING-type" evidence="5">
    <location>
        <begin position="14"/>
        <end position="55"/>
    </location>
</feature>
<sequence>MASLLENLKKDVQCSLCNDRFIEPKILSCFHTFCKLCIEIYVELTEKVFKCPKCKSKTPLPYLNSVEDLEPSLLHSRMVKVLEFVENEKVCSVTGSHPPASWHCFECNRSLCDECEKNHSVFIKDHKIVSLVEIKEGDVKLMLSRETNCVEHVDKIVELFCKDCEEIICLECLKHDHEGHSTITLSKYAKSKSALLSDKLEQLKIREQTMEKKFKAMQEVTEELKESGEKEK</sequence>
<dbReference type="KEGG" id="aten:116301367"/>
<evidence type="ECO:0000256" key="1">
    <source>
        <dbReference type="ARBA" id="ARBA00022723"/>
    </source>
</evidence>
<evidence type="ECO:0000313" key="8">
    <source>
        <dbReference type="RefSeq" id="XP_031566272.1"/>
    </source>
</evidence>
<keyword evidence="1" id="KW-0479">Metal-binding</keyword>
<dbReference type="Gene3D" id="3.30.40.10">
    <property type="entry name" value="Zinc/RING finger domain, C3HC4 (zinc finger)"/>
    <property type="match status" value="1"/>
</dbReference>
<reference evidence="8" key="1">
    <citation type="submission" date="2025-08" db="UniProtKB">
        <authorList>
            <consortium name="RefSeq"/>
        </authorList>
    </citation>
    <scope>IDENTIFICATION</scope>
    <source>
        <tissue evidence="8">Tentacle</tissue>
    </source>
</reference>
<evidence type="ECO:0000313" key="7">
    <source>
        <dbReference type="Proteomes" id="UP000515163"/>
    </source>
</evidence>
<dbReference type="SMART" id="SM00184">
    <property type="entry name" value="RING"/>
    <property type="match status" value="1"/>
</dbReference>
<dbReference type="InterPro" id="IPR000315">
    <property type="entry name" value="Znf_B-box"/>
</dbReference>
<dbReference type="AlphaFoldDB" id="A0A6P8IHG7"/>
<dbReference type="PROSITE" id="PS00518">
    <property type="entry name" value="ZF_RING_1"/>
    <property type="match status" value="1"/>
</dbReference>
<dbReference type="FunCoup" id="A0A6P8IHG7">
    <property type="interactions" value="1231"/>
</dbReference>
<dbReference type="GeneID" id="116301367"/>
<dbReference type="InterPro" id="IPR047153">
    <property type="entry name" value="TRIM45/56/19-like"/>
</dbReference>
<dbReference type="OrthoDB" id="5951542at2759"/>
<dbReference type="InterPro" id="IPR018957">
    <property type="entry name" value="Znf_C3HC4_RING-type"/>
</dbReference>
<dbReference type="RefSeq" id="XP_031566272.1">
    <property type="nucleotide sequence ID" value="XM_031710412.1"/>
</dbReference>
<feature type="domain" description="B box-type" evidence="6">
    <location>
        <begin position="86"/>
        <end position="131"/>
    </location>
</feature>
<proteinExistence type="predicted"/>
<evidence type="ECO:0000256" key="2">
    <source>
        <dbReference type="ARBA" id="ARBA00022771"/>
    </source>
</evidence>
<feature type="domain" description="B box-type" evidence="6">
    <location>
        <begin position="144"/>
        <end position="185"/>
    </location>
</feature>
<dbReference type="Proteomes" id="UP000515163">
    <property type="component" value="Unplaced"/>
</dbReference>
<evidence type="ECO:0000256" key="3">
    <source>
        <dbReference type="ARBA" id="ARBA00022833"/>
    </source>
</evidence>
<keyword evidence="7" id="KW-1185">Reference proteome</keyword>
<dbReference type="InterPro" id="IPR017907">
    <property type="entry name" value="Znf_RING_CS"/>
</dbReference>
<dbReference type="PROSITE" id="PS50089">
    <property type="entry name" value="ZF_RING_2"/>
    <property type="match status" value="1"/>
</dbReference>
<dbReference type="SMART" id="SM00336">
    <property type="entry name" value="BBOX"/>
    <property type="match status" value="2"/>
</dbReference>
<dbReference type="PROSITE" id="PS50119">
    <property type="entry name" value="ZF_BBOX"/>
    <property type="match status" value="2"/>
</dbReference>
<protein>
    <submittedName>
        <fullName evidence="8">E3 ubiquitin-protein ligase TRIM56-like</fullName>
    </submittedName>
</protein>
<dbReference type="Gene3D" id="3.30.160.60">
    <property type="entry name" value="Classic Zinc Finger"/>
    <property type="match status" value="1"/>
</dbReference>
<keyword evidence="2 4" id="KW-0863">Zinc-finger</keyword>
<gene>
    <name evidence="8" type="primary">LOC116301367</name>
</gene>
<evidence type="ECO:0000259" key="5">
    <source>
        <dbReference type="PROSITE" id="PS50089"/>
    </source>
</evidence>
<dbReference type="InterPro" id="IPR013083">
    <property type="entry name" value="Znf_RING/FYVE/PHD"/>
</dbReference>
<name>A0A6P8IHG7_ACTTE</name>
<dbReference type="Pfam" id="PF00097">
    <property type="entry name" value="zf-C3HC4"/>
    <property type="match status" value="1"/>
</dbReference>
<dbReference type="SUPFAM" id="SSF57850">
    <property type="entry name" value="RING/U-box"/>
    <property type="match status" value="1"/>
</dbReference>
<dbReference type="SUPFAM" id="SSF57845">
    <property type="entry name" value="B-box zinc-binding domain"/>
    <property type="match status" value="1"/>
</dbReference>
<keyword evidence="3" id="KW-0862">Zinc</keyword>
<dbReference type="InParanoid" id="A0A6P8IHG7"/>
<evidence type="ECO:0000259" key="6">
    <source>
        <dbReference type="PROSITE" id="PS50119"/>
    </source>
</evidence>